<evidence type="ECO:0000256" key="5">
    <source>
        <dbReference type="SAM" id="MobiDB-lite"/>
    </source>
</evidence>
<reference evidence="8 9" key="1">
    <citation type="submission" date="2023-04" db="EMBL/GenBank/DDBJ databases">
        <title>Luteimonas endophyticus RD2P54.</title>
        <authorList>
            <person name="Sun J.-Q."/>
        </authorList>
    </citation>
    <scope>NUCLEOTIDE SEQUENCE [LARGE SCALE GENOMIC DNA]</scope>
    <source>
        <strain evidence="8 9">RD2P54</strain>
    </source>
</reference>
<feature type="signal peptide" evidence="6">
    <location>
        <begin position="1"/>
        <end position="23"/>
    </location>
</feature>
<dbReference type="CDD" id="cd09002">
    <property type="entry name" value="GH43_XYL-like"/>
    <property type="match status" value="1"/>
</dbReference>
<evidence type="ECO:0000256" key="4">
    <source>
        <dbReference type="RuleBase" id="RU361187"/>
    </source>
</evidence>
<dbReference type="EMBL" id="JARXRM010000024">
    <property type="protein sequence ID" value="MDH5822414.1"/>
    <property type="molecule type" value="Genomic_DNA"/>
</dbReference>
<comment type="similarity">
    <text evidence="1 4">Belongs to the glycosyl hydrolase 43 family.</text>
</comment>
<accession>A0ABT6J6G8</accession>
<evidence type="ECO:0000256" key="1">
    <source>
        <dbReference type="ARBA" id="ARBA00009865"/>
    </source>
</evidence>
<dbReference type="InterPro" id="IPR051795">
    <property type="entry name" value="Glycosyl_Hydrlase_43"/>
</dbReference>
<comment type="caution">
    <text evidence="8">The sequence shown here is derived from an EMBL/GenBank/DDBJ whole genome shotgun (WGS) entry which is preliminary data.</text>
</comment>
<dbReference type="Gene3D" id="2.60.120.200">
    <property type="match status" value="1"/>
</dbReference>
<evidence type="ECO:0000256" key="6">
    <source>
        <dbReference type="SAM" id="SignalP"/>
    </source>
</evidence>
<dbReference type="PANTHER" id="PTHR42812">
    <property type="entry name" value="BETA-XYLOSIDASE"/>
    <property type="match status" value="1"/>
</dbReference>
<keyword evidence="6" id="KW-0732">Signal</keyword>
<dbReference type="InterPro" id="IPR013320">
    <property type="entry name" value="ConA-like_dom_sf"/>
</dbReference>
<feature type="domain" description="Beta-xylosidase C-terminal Concanavalin A-like" evidence="7">
    <location>
        <begin position="370"/>
        <end position="546"/>
    </location>
</feature>
<dbReference type="InterPro" id="IPR023296">
    <property type="entry name" value="Glyco_hydro_beta-prop_sf"/>
</dbReference>
<name>A0ABT6J6G8_9GAMM</name>
<organism evidence="8 9">
    <name type="scientific">Luteimonas endophytica</name>
    <dbReference type="NCBI Taxonomy" id="3042023"/>
    <lineage>
        <taxon>Bacteria</taxon>
        <taxon>Pseudomonadati</taxon>
        <taxon>Pseudomonadota</taxon>
        <taxon>Gammaproteobacteria</taxon>
        <taxon>Lysobacterales</taxon>
        <taxon>Lysobacteraceae</taxon>
        <taxon>Luteimonas</taxon>
    </lineage>
</organism>
<dbReference type="PANTHER" id="PTHR42812:SF2">
    <property type="entry name" value="XYLOSIDASE_ARABINOSIDASE"/>
    <property type="match status" value="1"/>
</dbReference>
<protein>
    <submittedName>
        <fullName evidence="8">Family 43 glycosylhydrolase</fullName>
    </submittedName>
</protein>
<dbReference type="InterPro" id="IPR041542">
    <property type="entry name" value="GH43_C2"/>
</dbReference>
<dbReference type="SUPFAM" id="SSF49899">
    <property type="entry name" value="Concanavalin A-like lectins/glucanases"/>
    <property type="match status" value="1"/>
</dbReference>
<dbReference type="Pfam" id="PF04616">
    <property type="entry name" value="Glyco_hydro_43"/>
    <property type="match status" value="1"/>
</dbReference>
<feature type="compositionally biased region" description="Low complexity" evidence="5">
    <location>
        <begin position="33"/>
        <end position="53"/>
    </location>
</feature>
<evidence type="ECO:0000256" key="3">
    <source>
        <dbReference type="ARBA" id="ARBA00023295"/>
    </source>
</evidence>
<proteinExistence type="inferred from homology"/>
<keyword evidence="9" id="KW-1185">Reference proteome</keyword>
<sequence length="550" mass="60225">MLPRTLPAAVLLASLGFAGPAALATDAAAATPAPAAGPVARGASPGSARGGAPEWARGIEGQRQADLGDGSFLNPILAGDHPDPSVLRDGDDYYLTLSSFDAYPGLPLWHSRDLVNWQPLGHAITTSVGSIWAPDLVRHEGRYYIYFPGRTDAGRSNYVVWADDIRGPWSEPVDLHLPDHIDPGHAVGEDGRRYLFLSGGDYVQLADDGLATAGEVKHVYDGWRYPETWVVESYSQEGPKITRHNGWYYMITAVGGTAGPPTGHMVIVARSRSIHGPWENDPDNPVVRTESAEEQWWSRGHATLVEDAAGKWWMMYHGYERGFWTLGRQALLDPVAWTGDGWFEARGGDLGQPLPKPAGAPIGRHGMALSDDFEGDRLGHQWAFYSPGPDEMARISFEDGALVLQGKGNAPRDASPLTAIAGDRAYQVEVEMEIEPGAVGGALLFYSDRLYAGLGSNGEDFIMHRYGEERPARLAPGPGGRLWLRLTHDRHVLTIHHSRDGRAWEKYGVQMEVSGYHHNTVGRFLSLRPGVYAAGEGRVRFHDFRYRALD</sequence>
<dbReference type="InterPro" id="IPR006710">
    <property type="entry name" value="Glyco_hydro_43"/>
</dbReference>
<dbReference type="SUPFAM" id="SSF75005">
    <property type="entry name" value="Arabinanase/levansucrase/invertase"/>
    <property type="match status" value="1"/>
</dbReference>
<feature type="chain" id="PRO_5046469348" evidence="6">
    <location>
        <begin position="24"/>
        <end position="550"/>
    </location>
</feature>
<dbReference type="Pfam" id="PF17851">
    <property type="entry name" value="GH43_C2"/>
    <property type="match status" value="1"/>
</dbReference>
<evidence type="ECO:0000256" key="2">
    <source>
        <dbReference type="ARBA" id="ARBA00022801"/>
    </source>
</evidence>
<feature type="region of interest" description="Disordered" evidence="5">
    <location>
        <begin position="33"/>
        <end position="54"/>
    </location>
</feature>
<gene>
    <name evidence="8" type="ORF">QFW77_05345</name>
</gene>
<dbReference type="Proteomes" id="UP001156940">
    <property type="component" value="Unassembled WGS sequence"/>
</dbReference>
<evidence type="ECO:0000313" key="9">
    <source>
        <dbReference type="Proteomes" id="UP001156940"/>
    </source>
</evidence>
<dbReference type="Gene3D" id="2.115.10.20">
    <property type="entry name" value="Glycosyl hydrolase domain, family 43"/>
    <property type="match status" value="1"/>
</dbReference>
<evidence type="ECO:0000313" key="8">
    <source>
        <dbReference type="EMBL" id="MDH5822414.1"/>
    </source>
</evidence>
<keyword evidence="2 4" id="KW-0378">Hydrolase</keyword>
<keyword evidence="3 4" id="KW-0326">Glycosidase</keyword>
<evidence type="ECO:0000259" key="7">
    <source>
        <dbReference type="Pfam" id="PF17851"/>
    </source>
</evidence>